<protein>
    <submittedName>
        <fullName evidence="1">Uncharacterized protein</fullName>
    </submittedName>
</protein>
<proteinExistence type="predicted"/>
<gene>
    <name evidence="1" type="ORF">MAR_019369</name>
</gene>
<reference evidence="1" key="1">
    <citation type="submission" date="2022-11" db="EMBL/GenBank/DDBJ databases">
        <title>Centuries of genome instability and evolution in soft-shell clam transmissible cancer (bioRxiv).</title>
        <authorList>
            <person name="Hart S.F.M."/>
            <person name="Yonemitsu M.A."/>
            <person name="Giersch R.M."/>
            <person name="Beal B.F."/>
            <person name="Arriagada G."/>
            <person name="Davis B.W."/>
            <person name="Ostrander E.A."/>
            <person name="Goff S.P."/>
            <person name="Metzger M.J."/>
        </authorList>
    </citation>
    <scope>NUCLEOTIDE SEQUENCE</scope>
    <source>
        <strain evidence="1">MELC-2E11</strain>
        <tissue evidence="1">Siphon/mantle</tissue>
    </source>
</reference>
<name>A0ABY7EKY8_MYAAR</name>
<organism evidence="1 2">
    <name type="scientific">Mya arenaria</name>
    <name type="common">Soft-shell clam</name>
    <dbReference type="NCBI Taxonomy" id="6604"/>
    <lineage>
        <taxon>Eukaryota</taxon>
        <taxon>Metazoa</taxon>
        <taxon>Spiralia</taxon>
        <taxon>Lophotrochozoa</taxon>
        <taxon>Mollusca</taxon>
        <taxon>Bivalvia</taxon>
        <taxon>Autobranchia</taxon>
        <taxon>Heteroconchia</taxon>
        <taxon>Euheterodonta</taxon>
        <taxon>Imparidentia</taxon>
        <taxon>Neoheterodontei</taxon>
        <taxon>Myida</taxon>
        <taxon>Myoidea</taxon>
        <taxon>Myidae</taxon>
        <taxon>Mya</taxon>
    </lineage>
</organism>
<accession>A0ABY7EKY8</accession>
<sequence>MPQFWYTVSIHSRWWHQKKMLWCVCTMGSLGTQLTTGYRESDGTLTGDIERMMGHFSLSKLTYHQLHWNSCRSSDAAARQIAAA</sequence>
<dbReference type="Proteomes" id="UP001164746">
    <property type="component" value="Chromosome 6"/>
</dbReference>
<dbReference type="EMBL" id="CP111017">
    <property type="protein sequence ID" value="WAR09411.1"/>
    <property type="molecule type" value="Genomic_DNA"/>
</dbReference>
<evidence type="ECO:0000313" key="2">
    <source>
        <dbReference type="Proteomes" id="UP001164746"/>
    </source>
</evidence>
<evidence type="ECO:0000313" key="1">
    <source>
        <dbReference type="EMBL" id="WAR09411.1"/>
    </source>
</evidence>
<keyword evidence="2" id="KW-1185">Reference proteome</keyword>